<name>A0ABQ7BFV5_BRACR</name>
<proteinExistence type="predicted"/>
<reference evidence="1 2" key="1">
    <citation type="journal article" date="2020" name="BMC Genomics">
        <title>Intraspecific diversification of the crop wild relative Brassica cretica Lam. using demographic model selection.</title>
        <authorList>
            <person name="Kioukis A."/>
            <person name="Michalopoulou V.A."/>
            <person name="Briers L."/>
            <person name="Pirintsos S."/>
            <person name="Studholme D.J."/>
            <person name="Pavlidis P."/>
            <person name="Sarris P.F."/>
        </authorList>
    </citation>
    <scope>NUCLEOTIDE SEQUENCE [LARGE SCALE GENOMIC DNA]</scope>
    <source>
        <strain evidence="2">cv. PFS-1207/04</strain>
    </source>
</reference>
<evidence type="ECO:0000313" key="1">
    <source>
        <dbReference type="EMBL" id="KAF3530866.1"/>
    </source>
</evidence>
<evidence type="ECO:0000313" key="2">
    <source>
        <dbReference type="Proteomes" id="UP000266723"/>
    </source>
</evidence>
<organism evidence="1 2">
    <name type="scientific">Brassica cretica</name>
    <name type="common">Mustard</name>
    <dbReference type="NCBI Taxonomy" id="69181"/>
    <lineage>
        <taxon>Eukaryota</taxon>
        <taxon>Viridiplantae</taxon>
        <taxon>Streptophyta</taxon>
        <taxon>Embryophyta</taxon>
        <taxon>Tracheophyta</taxon>
        <taxon>Spermatophyta</taxon>
        <taxon>Magnoliopsida</taxon>
        <taxon>eudicotyledons</taxon>
        <taxon>Gunneridae</taxon>
        <taxon>Pentapetalae</taxon>
        <taxon>rosids</taxon>
        <taxon>malvids</taxon>
        <taxon>Brassicales</taxon>
        <taxon>Brassicaceae</taxon>
        <taxon>Brassiceae</taxon>
        <taxon>Brassica</taxon>
    </lineage>
</organism>
<keyword evidence="2" id="KW-1185">Reference proteome</keyword>
<dbReference type="EMBL" id="QGKV02001507">
    <property type="protein sequence ID" value="KAF3530866.1"/>
    <property type="molecule type" value="Genomic_DNA"/>
</dbReference>
<dbReference type="Proteomes" id="UP000266723">
    <property type="component" value="Unassembled WGS sequence"/>
</dbReference>
<gene>
    <name evidence="1" type="ORF">DY000_02039843</name>
</gene>
<accession>A0ABQ7BFV5</accession>
<comment type="caution">
    <text evidence="1">The sequence shown here is derived from an EMBL/GenBank/DDBJ whole genome shotgun (WGS) entry which is preliminary data.</text>
</comment>
<protein>
    <submittedName>
        <fullName evidence="1">Uncharacterized protein</fullName>
    </submittedName>
</protein>
<sequence length="50" mass="5814">MKPKEKLKAGWCKDTDVTHLLHFWEAENVKKSGELMRINLVIGYEKATLI</sequence>